<proteinExistence type="predicted"/>
<evidence type="ECO:0000259" key="2">
    <source>
        <dbReference type="Pfam" id="PF03184"/>
    </source>
</evidence>
<dbReference type="PANTHER" id="PTHR19303">
    <property type="entry name" value="TRANSPOSON"/>
    <property type="match status" value="1"/>
</dbReference>
<feature type="domain" description="DDE-1" evidence="2">
    <location>
        <begin position="5"/>
        <end position="104"/>
    </location>
</feature>
<dbReference type="PaxDb" id="67767-A0A0J7K7H7"/>
<dbReference type="GO" id="GO:0003677">
    <property type="term" value="F:DNA binding"/>
    <property type="evidence" value="ECO:0007669"/>
    <property type="project" value="TreeGrafter"/>
</dbReference>
<accession>A0A0J7K7H7</accession>
<keyword evidence="4" id="KW-1185">Reference proteome</keyword>
<dbReference type="EMBL" id="LBMM01012586">
    <property type="protein sequence ID" value="KMQ86136.1"/>
    <property type="molecule type" value="Genomic_DNA"/>
</dbReference>
<evidence type="ECO:0000313" key="4">
    <source>
        <dbReference type="Proteomes" id="UP000036403"/>
    </source>
</evidence>
<comment type="caution">
    <text evidence="3">The sequence shown here is derived from an EMBL/GenBank/DDBJ whole genome shotgun (WGS) entry which is preliminary data.</text>
</comment>
<evidence type="ECO:0000256" key="1">
    <source>
        <dbReference type="SAM" id="MobiDB-lite"/>
    </source>
</evidence>
<dbReference type="AlphaFoldDB" id="A0A0J7K7H7"/>
<reference evidence="3 4" key="1">
    <citation type="submission" date="2015-04" db="EMBL/GenBank/DDBJ databases">
        <title>Lasius niger genome sequencing.</title>
        <authorList>
            <person name="Konorov E.A."/>
            <person name="Nikitin M.A."/>
            <person name="Kirill M.V."/>
            <person name="Chang P."/>
        </authorList>
    </citation>
    <scope>NUCLEOTIDE SEQUENCE [LARGE SCALE GENOMIC DNA]</scope>
    <source>
        <tissue evidence="3">Whole</tissue>
    </source>
</reference>
<dbReference type="InterPro" id="IPR004875">
    <property type="entry name" value="DDE_SF_endonuclease_dom"/>
</dbReference>
<feature type="region of interest" description="Disordered" evidence="1">
    <location>
        <begin position="150"/>
        <end position="186"/>
    </location>
</feature>
<organism evidence="3 4">
    <name type="scientific">Lasius niger</name>
    <name type="common">Black garden ant</name>
    <dbReference type="NCBI Taxonomy" id="67767"/>
    <lineage>
        <taxon>Eukaryota</taxon>
        <taxon>Metazoa</taxon>
        <taxon>Ecdysozoa</taxon>
        <taxon>Arthropoda</taxon>
        <taxon>Hexapoda</taxon>
        <taxon>Insecta</taxon>
        <taxon>Pterygota</taxon>
        <taxon>Neoptera</taxon>
        <taxon>Endopterygota</taxon>
        <taxon>Hymenoptera</taxon>
        <taxon>Apocrita</taxon>
        <taxon>Aculeata</taxon>
        <taxon>Formicoidea</taxon>
        <taxon>Formicidae</taxon>
        <taxon>Formicinae</taxon>
        <taxon>Lasius</taxon>
        <taxon>Lasius</taxon>
    </lineage>
</organism>
<dbReference type="STRING" id="67767.A0A0J7K7H7"/>
<dbReference type="Gene3D" id="3.30.420.10">
    <property type="entry name" value="Ribonuclease H-like superfamily/Ribonuclease H"/>
    <property type="match status" value="1"/>
</dbReference>
<dbReference type="Proteomes" id="UP000036403">
    <property type="component" value="Unassembled WGS sequence"/>
</dbReference>
<protein>
    <submittedName>
        <fullName evidence="3">Pogo transposable element with krab domain-like protein</fullName>
    </submittedName>
</protein>
<dbReference type="OrthoDB" id="8195605at2759"/>
<dbReference type="InterPro" id="IPR050863">
    <property type="entry name" value="CenT-Element_Derived"/>
</dbReference>
<evidence type="ECO:0000313" key="3">
    <source>
        <dbReference type="EMBL" id="KMQ86136.1"/>
    </source>
</evidence>
<name>A0A0J7K7H7_LASNI</name>
<dbReference type="PANTHER" id="PTHR19303:SF74">
    <property type="entry name" value="POGO TRANSPOSABLE ELEMENT WITH KRAB DOMAIN"/>
    <property type="match status" value="1"/>
</dbReference>
<dbReference type="Pfam" id="PF03184">
    <property type="entry name" value="DDE_1"/>
    <property type="match status" value="1"/>
</dbReference>
<dbReference type="GO" id="GO:0005634">
    <property type="term" value="C:nucleus"/>
    <property type="evidence" value="ECO:0007669"/>
    <property type="project" value="TreeGrafter"/>
</dbReference>
<dbReference type="InterPro" id="IPR036397">
    <property type="entry name" value="RNaseH_sf"/>
</dbReference>
<feature type="compositionally biased region" description="Polar residues" evidence="1">
    <location>
        <begin position="157"/>
        <end position="172"/>
    </location>
</feature>
<sequence length="186" mass="21011">MIATVSDSGWINENLFCDWLRHFISFAKPSKEAPVLLILDNHESHNSLDSFMICRDNGINLISLPPHTSHKMQPLDLTFFGPLKNAYNRECELYMAECPGRKITQYEVVELFTKAFNRVSNLEKARNGFKAAGIHPIDPHKFDEFFSMSSRSSNPSTLTNPPDTMTLTNLTDSPAHINLPDAGTQR</sequence>
<gene>
    <name evidence="3" type="ORF">RF55_14980</name>
</gene>